<dbReference type="Proteomes" id="UP000612899">
    <property type="component" value="Unassembled WGS sequence"/>
</dbReference>
<dbReference type="GO" id="GO:0006355">
    <property type="term" value="P:regulation of DNA-templated transcription"/>
    <property type="evidence" value="ECO:0007669"/>
    <property type="project" value="InterPro"/>
</dbReference>
<evidence type="ECO:0000256" key="1">
    <source>
        <dbReference type="ARBA" id="ARBA00023015"/>
    </source>
</evidence>
<dbReference type="PANTHER" id="PTHR44688:SF16">
    <property type="entry name" value="DNA-BINDING TRANSCRIPTIONAL ACTIVATOR DEVR_DOSR"/>
    <property type="match status" value="1"/>
</dbReference>
<proteinExistence type="predicted"/>
<dbReference type="InterPro" id="IPR036388">
    <property type="entry name" value="WH-like_DNA-bd_sf"/>
</dbReference>
<reference evidence="5" key="1">
    <citation type="submission" date="2021-01" db="EMBL/GenBank/DDBJ databases">
        <title>Whole genome shotgun sequence of Rhizocola hellebori NBRC 109834.</title>
        <authorList>
            <person name="Komaki H."/>
            <person name="Tamura T."/>
        </authorList>
    </citation>
    <scope>NUCLEOTIDE SEQUENCE</scope>
    <source>
        <strain evidence="5">NBRC 109834</strain>
    </source>
</reference>
<gene>
    <name evidence="5" type="ORF">Rhe02_78780</name>
</gene>
<dbReference type="PROSITE" id="PS00622">
    <property type="entry name" value="HTH_LUXR_1"/>
    <property type="match status" value="1"/>
</dbReference>
<dbReference type="Pfam" id="PF00196">
    <property type="entry name" value="GerE"/>
    <property type="match status" value="1"/>
</dbReference>
<organism evidence="5 6">
    <name type="scientific">Rhizocola hellebori</name>
    <dbReference type="NCBI Taxonomy" id="1392758"/>
    <lineage>
        <taxon>Bacteria</taxon>
        <taxon>Bacillati</taxon>
        <taxon>Actinomycetota</taxon>
        <taxon>Actinomycetes</taxon>
        <taxon>Micromonosporales</taxon>
        <taxon>Micromonosporaceae</taxon>
        <taxon>Rhizocola</taxon>
    </lineage>
</organism>
<evidence type="ECO:0000313" key="6">
    <source>
        <dbReference type="Proteomes" id="UP000612899"/>
    </source>
</evidence>
<keyword evidence="2" id="KW-0238">DNA-binding</keyword>
<evidence type="ECO:0000256" key="2">
    <source>
        <dbReference type="ARBA" id="ARBA00023125"/>
    </source>
</evidence>
<sequence>MNSDTTMRDRLRQVFAGRISERERIAAAMAHQDSAGVALIGAEGVGKSRLQTEAARGASPATYRIIQATTSAAMANVPFGALAEHLPSMLLSAPLTGDSLRVAAEALQKHAGKRRLVLVADDAHLLDEASAALAVRMARRGELFLLTTARKGHRLPHPIVDLWTDGLAEWIEIGELTRDDVHQILTEALCGQVDGALVQRFWEATAGNALLIRELLTAQLAAGRVVEDADAGMWRLIGDFAIPSWLAGLIDERLTAAPAECRPALELLAFTEPINPFVLGELVSADALEIAEACGVVQIERRDGQDRARLAYPIYGEVLRAVTPRLRAQRWLDGCASIVEATSHHPVDLARAARWRMESGRPPGPENGRSMVTAAWGAWSAMDLKMAEVLGRRALAAGKGATVAEPLGYSLLFTGQSAEAEAVLSQLGNLDSDDDRARVAAVRAFNLFFGLDRPAQAEALLRSTAAALTNDVARRRLIARQALLRALAGSPESTLELAAMAPGEPESRVAAGLAMVFASRAHEGVAALEGPWPADAPWLTVLADLGVVHGLLWTGRFEAAQQRALDSYDRAMASSWPFGLAVACLLRGVVARMQGRLREEIRWCREGISIGREHGPSGVLAVLLALMAHGQALTGETHLASQTLAEADRLAADSMRVLTGWTQLARTWVTAALRGDAVPLAQQAARAARQGGSTGFEALALHDMVRLGAPELAIDRLSALAGESGHRLADLYAAHARAVADSNAAALAEVSAGFAELGSPLLAAEAAAEESNQHRDDGRLAQASAATARALTLIRHCEDTPCSPALSILEAPQITPRQGEIAELAARGMSSKEIGRRLMLSVRTVENHLHSVYRKLGISTRAELGALRVLLTETVS</sequence>
<evidence type="ECO:0000259" key="4">
    <source>
        <dbReference type="PROSITE" id="PS50043"/>
    </source>
</evidence>
<accession>A0A8J3QFV5</accession>
<keyword evidence="3" id="KW-0804">Transcription</keyword>
<dbReference type="GO" id="GO:0003677">
    <property type="term" value="F:DNA binding"/>
    <property type="evidence" value="ECO:0007669"/>
    <property type="project" value="UniProtKB-KW"/>
</dbReference>
<dbReference type="InterPro" id="IPR016032">
    <property type="entry name" value="Sig_transdc_resp-reg_C-effctor"/>
</dbReference>
<keyword evidence="6" id="KW-1185">Reference proteome</keyword>
<dbReference type="PROSITE" id="PS50043">
    <property type="entry name" value="HTH_LUXR_2"/>
    <property type="match status" value="1"/>
</dbReference>
<dbReference type="SUPFAM" id="SSF52540">
    <property type="entry name" value="P-loop containing nucleoside triphosphate hydrolases"/>
    <property type="match status" value="1"/>
</dbReference>
<protein>
    <submittedName>
        <fullName evidence="5">LuxR family transcriptional regulator</fullName>
    </submittedName>
</protein>
<keyword evidence="1" id="KW-0805">Transcription regulation</keyword>
<comment type="caution">
    <text evidence="5">The sequence shown here is derived from an EMBL/GenBank/DDBJ whole genome shotgun (WGS) entry which is preliminary data.</text>
</comment>
<feature type="domain" description="HTH luxR-type" evidence="4">
    <location>
        <begin position="807"/>
        <end position="872"/>
    </location>
</feature>
<dbReference type="PRINTS" id="PR00038">
    <property type="entry name" value="HTHLUXR"/>
</dbReference>
<dbReference type="PANTHER" id="PTHR44688">
    <property type="entry name" value="DNA-BINDING TRANSCRIPTIONAL ACTIVATOR DEVR_DOSR"/>
    <property type="match status" value="1"/>
</dbReference>
<dbReference type="SUPFAM" id="SSF46894">
    <property type="entry name" value="C-terminal effector domain of the bipartite response regulators"/>
    <property type="match status" value="1"/>
</dbReference>
<dbReference type="Gene3D" id="3.40.50.300">
    <property type="entry name" value="P-loop containing nucleotide triphosphate hydrolases"/>
    <property type="match status" value="1"/>
</dbReference>
<evidence type="ECO:0000256" key="3">
    <source>
        <dbReference type="ARBA" id="ARBA00023163"/>
    </source>
</evidence>
<evidence type="ECO:0000313" key="5">
    <source>
        <dbReference type="EMBL" id="GIH09811.1"/>
    </source>
</evidence>
<dbReference type="Gene3D" id="1.10.10.10">
    <property type="entry name" value="Winged helix-like DNA-binding domain superfamily/Winged helix DNA-binding domain"/>
    <property type="match status" value="1"/>
</dbReference>
<dbReference type="AlphaFoldDB" id="A0A8J3QFV5"/>
<dbReference type="SMART" id="SM00421">
    <property type="entry name" value="HTH_LUXR"/>
    <property type="match status" value="1"/>
</dbReference>
<dbReference type="InterPro" id="IPR027417">
    <property type="entry name" value="P-loop_NTPase"/>
</dbReference>
<dbReference type="RefSeq" id="WP_239124336.1">
    <property type="nucleotide sequence ID" value="NZ_BONY01000077.1"/>
</dbReference>
<dbReference type="InterPro" id="IPR000792">
    <property type="entry name" value="Tscrpt_reg_LuxR_C"/>
</dbReference>
<name>A0A8J3QFV5_9ACTN</name>
<dbReference type="CDD" id="cd06170">
    <property type="entry name" value="LuxR_C_like"/>
    <property type="match status" value="1"/>
</dbReference>
<dbReference type="EMBL" id="BONY01000077">
    <property type="protein sequence ID" value="GIH09811.1"/>
    <property type="molecule type" value="Genomic_DNA"/>
</dbReference>